<protein>
    <recommendedName>
        <fullName evidence="8">Dipeptide epimerase</fullName>
        <ecNumber evidence="8">5.1.1.-</ecNumber>
    </recommendedName>
</protein>
<feature type="binding site" evidence="6">
    <location>
        <position position="296"/>
    </location>
    <ligand>
        <name>substrate</name>
    </ligand>
</feature>
<proteinExistence type="inferred from homology"/>
<evidence type="ECO:0000256" key="7">
    <source>
        <dbReference type="PIRSR" id="PIRSR634603-3"/>
    </source>
</evidence>
<dbReference type="Gene3D" id="3.20.20.120">
    <property type="entry name" value="Enolase-like C-terminal domain"/>
    <property type="match status" value="1"/>
</dbReference>
<evidence type="ECO:0000313" key="13">
    <source>
        <dbReference type="Proteomes" id="UP000570010"/>
    </source>
</evidence>
<evidence type="ECO:0000313" key="11">
    <source>
        <dbReference type="EMBL" id="NEY80736.1"/>
    </source>
</evidence>
<dbReference type="SFLD" id="SFLDG00180">
    <property type="entry name" value="muconate_cycloisomerase"/>
    <property type="match status" value="1"/>
</dbReference>
<comment type="similarity">
    <text evidence="1 8">Belongs to the mandelate racemase/muconate lactonizing enzyme family.</text>
</comment>
<comment type="caution">
    <text evidence="11">The sequence shown here is derived from an EMBL/GenBank/DDBJ whole genome shotgun (WGS) entry which is preliminary data.</text>
</comment>
<feature type="binding site" evidence="6">
    <location>
        <position position="321"/>
    </location>
    <ligand>
        <name>substrate</name>
    </ligand>
</feature>
<feature type="binding site" evidence="6">
    <location>
        <position position="294"/>
    </location>
    <ligand>
        <name>substrate</name>
    </ligand>
</feature>
<comment type="cofactor">
    <cofactor evidence="7 8">
        <name>Mg(2+)</name>
        <dbReference type="ChEBI" id="CHEBI:18420"/>
    </cofactor>
    <text evidence="7 8">Binds 1 Mg(2+) ion per subunit.</text>
</comment>
<feature type="binding site" evidence="6">
    <location>
        <position position="23"/>
    </location>
    <ligand>
        <name>substrate</name>
    </ligand>
</feature>
<feature type="domain" description="Mandelate racemase/muconate lactonizing enzyme C-terminal" evidence="9">
    <location>
        <begin position="140"/>
        <end position="238"/>
    </location>
</feature>
<feature type="active site" description="Proton acceptor; specific for (R)-substrate epimerization" evidence="5">
    <location>
        <position position="161"/>
    </location>
</feature>
<dbReference type="EC" id="5.1.1.-" evidence="8"/>
<dbReference type="InterPro" id="IPR013342">
    <property type="entry name" value="Mandelate_racemase_C"/>
</dbReference>
<feature type="binding site" evidence="6">
    <location>
        <position position="319"/>
    </location>
    <ligand>
        <name>substrate</name>
    </ligand>
</feature>
<evidence type="ECO:0000259" key="9">
    <source>
        <dbReference type="SMART" id="SM00922"/>
    </source>
</evidence>
<keyword evidence="4 8" id="KW-0413">Isomerase</keyword>
<gene>
    <name evidence="11" type="ORF">G4D64_04190</name>
    <name evidence="10" type="ORF">H1Z61_04225</name>
</gene>
<reference evidence="10 13" key="2">
    <citation type="submission" date="2020-07" db="EMBL/GenBank/DDBJ databases">
        <authorList>
            <person name="Feng H."/>
        </authorList>
    </citation>
    <scope>NUCLEOTIDE SEQUENCE [LARGE SCALE GENOMIC DNA]</scope>
    <source>
        <strain evidence="13">s-12</strain>
        <strain evidence="10">S-12</strain>
    </source>
</reference>
<evidence type="ECO:0000256" key="1">
    <source>
        <dbReference type="ARBA" id="ARBA00008031"/>
    </source>
</evidence>
<dbReference type="InterPro" id="IPR036849">
    <property type="entry name" value="Enolase-like_C_sf"/>
</dbReference>
<evidence type="ECO:0000256" key="3">
    <source>
        <dbReference type="ARBA" id="ARBA00022842"/>
    </source>
</evidence>
<sequence>MIQNILVSIDQYKLHSPFVTAVRRVEAIETITVHIETESGLKGVGAASPTWQITGDSIASIKEAILQPIKSELLGQPLSSLEALLTKVKTACKGNYSAKAAVDIALYDLFSKRRNLPLYEMLGGYRNCISTDMTLSIDQEEKMTMKAMELIKDGYDALKIKIGGKFEEDLSRIRSLRQAVGSEITLRIDANQHWEPKEAVRFIQKLEEENLKIEFIEQPVAADDFEGLAYVTQHVTTPIMADESLFSAKDALKLVNMQACDLFNIKLMKTGGIREAIVIADIAEAAGISCMIGSMMESPISVAAAIHLACGHRNITKADMDAPLWLENKEAIKGVSYNKSLINCLNSPGIGIEASMLK</sequence>
<dbReference type="InterPro" id="IPR013341">
    <property type="entry name" value="Mandelate_racemase_N_dom"/>
</dbReference>
<dbReference type="AlphaFoldDB" id="A0A6B3VYS5"/>
<keyword evidence="3 7" id="KW-0460">Magnesium</keyword>
<keyword evidence="2 7" id="KW-0479">Metal-binding</keyword>
<dbReference type="Proteomes" id="UP000570010">
    <property type="component" value="Unassembled WGS sequence"/>
</dbReference>
<evidence type="ECO:0000256" key="5">
    <source>
        <dbReference type="PIRSR" id="PIRSR634603-1"/>
    </source>
</evidence>
<dbReference type="SMART" id="SM00922">
    <property type="entry name" value="MR_MLE"/>
    <property type="match status" value="1"/>
</dbReference>
<dbReference type="RefSeq" id="WP_163240427.1">
    <property type="nucleotide sequence ID" value="NZ_JAAIWN010000006.1"/>
</dbReference>
<accession>A0A6B3VYS5</accession>
<dbReference type="Pfam" id="PF13378">
    <property type="entry name" value="MR_MLE_C"/>
    <property type="match status" value="1"/>
</dbReference>
<dbReference type="PANTHER" id="PTHR48073">
    <property type="entry name" value="O-SUCCINYLBENZOATE SYNTHASE-RELATED"/>
    <property type="match status" value="1"/>
</dbReference>
<dbReference type="InterPro" id="IPR029065">
    <property type="entry name" value="Enolase_C-like"/>
</dbReference>
<dbReference type="Proteomes" id="UP000472971">
    <property type="component" value="Unassembled WGS sequence"/>
</dbReference>
<dbReference type="SUPFAM" id="SSF54826">
    <property type="entry name" value="Enolase N-terminal domain-like"/>
    <property type="match status" value="1"/>
</dbReference>
<evidence type="ECO:0000256" key="2">
    <source>
        <dbReference type="ARBA" id="ARBA00022723"/>
    </source>
</evidence>
<reference evidence="11 12" key="1">
    <citation type="submission" date="2020-02" db="EMBL/GenBank/DDBJ databases">
        <title>Bacillus aquiflavi sp. nov., isolated from yellow water of strong flavor Chinese baijiu in Yibin region of China.</title>
        <authorList>
            <person name="Xie J."/>
        </authorList>
    </citation>
    <scope>NUCLEOTIDE SEQUENCE [LARGE SCALE GENOMIC DNA]</scope>
    <source>
        <strain evidence="11 12">3H-10</strain>
    </source>
</reference>
<dbReference type="SFLD" id="SFLDF00009">
    <property type="entry name" value="o-succinylbenzoate_synthase"/>
    <property type="match status" value="1"/>
</dbReference>
<feature type="active site" description="Proton acceptor; specific for (S)-substrate epimerization" evidence="5">
    <location>
        <position position="266"/>
    </location>
</feature>
<feature type="binding site" evidence="7">
    <location>
        <position position="242"/>
    </location>
    <ligand>
        <name>Mg(2+)</name>
        <dbReference type="ChEBI" id="CHEBI:18420"/>
    </ligand>
</feature>
<organism evidence="11 12">
    <name type="scientific">Bacillus aquiflavi</name>
    <dbReference type="NCBI Taxonomy" id="2672567"/>
    <lineage>
        <taxon>Bacteria</taxon>
        <taxon>Bacillati</taxon>
        <taxon>Bacillota</taxon>
        <taxon>Bacilli</taxon>
        <taxon>Bacillales</taxon>
        <taxon>Bacillaceae</taxon>
        <taxon>Bacillus</taxon>
    </lineage>
</organism>
<dbReference type="CDD" id="cd03319">
    <property type="entry name" value="L-Ala-DL-Glu_epimerase"/>
    <property type="match status" value="1"/>
</dbReference>
<dbReference type="Pfam" id="PF02746">
    <property type="entry name" value="MR_MLE_N"/>
    <property type="match status" value="1"/>
</dbReference>
<dbReference type="FunFam" id="3.30.390.10:FF:000009">
    <property type="entry name" value="Hydrophobic dipeptide epimerase"/>
    <property type="match status" value="1"/>
</dbReference>
<name>A0A6B3VYS5_9BACI</name>
<dbReference type="GO" id="GO:0006518">
    <property type="term" value="P:peptide metabolic process"/>
    <property type="evidence" value="ECO:0007669"/>
    <property type="project" value="UniProtKB-ARBA"/>
</dbReference>
<feature type="binding site" evidence="6">
    <location>
        <position position="159"/>
    </location>
    <ligand>
        <name>substrate</name>
    </ligand>
</feature>
<feature type="binding site" evidence="7">
    <location>
        <position position="189"/>
    </location>
    <ligand>
        <name>Mg(2+)</name>
        <dbReference type="ChEBI" id="CHEBI:18420"/>
    </ligand>
</feature>
<dbReference type="EMBL" id="JACEIO010000006">
    <property type="protein sequence ID" value="MBA4536368.1"/>
    <property type="molecule type" value="Genomic_DNA"/>
</dbReference>
<feature type="binding site" evidence="6">
    <location>
        <position position="134"/>
    </location>
    <ligand>
        <name>substrate</name>
    </ligand>
</feature>
<dbReference type="GO" id="GO:0016855">
    <property type="term" value="F:racemase and epimerase activity, acting on amino acids and derivatives"/>
    <property type="evidence" value="ECO:0007669"/>
    <property type="project" value="UniProtKB-UniRule"/>
</dbReference>
<dbReference type="GO" id="GO:0000287">
    <property type="term" value="F:magnesium ion binding"/>
    <property type="evidence" value="ECO:0007669"/>
    <property type="project" value="UniProtKB-ARBA"/>
</dbReference>
<dbReference type="SFLD" id="SFLDS00001">
    <property type="entry name" value="Enolase"/>
    <property type="match status" value="1"/>
</dbReference>
<dbReference type="EMBL" id="JAAIWN010000006">
    <property type="protein sequence ID" value="NEY80736.1"/>
    <property type="molecule type" value="Genomic_DNA"/>
</dbReference>
<evidence type="ECO:0000256" key="6">
    <source>
        <dbReference type="PIRSR" id="PIRSR634603-2"/>
    </source>
</evidence>
<dbReference type="InterPro" id="IPR029017">
    <property type="entry name" value="Enolase-like_N"/>
</dbReference>
<evidence type="ECO:0000256" key="8">
    <source>
        <dbReference type="RuleBase" id="RU366006"/>
    </source>
</evidence>
<dbReference type="Gene3D" id="3.30.390.10">
    <property type="entry name" value="Enolase-like, N-terminal domain"/>
    <property type="match status" value="1"/>
</dbReference>
<evidence type="ECO:0000313" key="12">
    <source>
        <dbReference type="Proteomes" id="UP000472971"/>
    </source>
</evidence>
<dbReference type="SUPFAM" id="SSF51604">
    <property type="entry name" value="Enolase C-terminal domain-like"/>
    <property type="match status" value="1"/>
</dbReference>
<feature type="binding site" evidence="7">
    <location>
        <position position="217"/>
    </location>
    <ligand>
        <name>Mg(2+)</name>
        <dbReference type="ChEBI" id="CHEBI:18420"/>
    </ligand>
</feature>
<keyword evidence="12" id="KW-1185">Reference proteome</keyword>
<evidence type="ECO:0000313" key="10">
    <source>
        <dbReference type="EMBL" id="MBA4536368.1"/>
    </source>
</evidence>
<dbReference type="InterPro" id="IPR034603">
    <property type="entry name" value="Dipeptide_epimerase"/>
</dbReference>
<evidence type="ECO:0000256" key="4">
    <source>
        <dbReference type="ARBA" id="ARBA00023235"/>
    </source>
</evidence>
<dbReference type="PANTHER" id="PTHR48073:SF2">
    <property type="entry name" value="O-SUCCINYLBENZOATE SYNTHASE"/>
    <property type="match status" value="1"/>
</dbReference>